<dbReference type="RefSeq" id="WP_058473937.1">
    <property type="nucleotide sequence ID" value="NZ_CAAAIL010000002.1"/>
</dbReference>
<feature type="transmembrane region" description="Helical" evidence="8">
    <location>
        <begin position="6"/>
        <end position="32"/>
    </location>
</feature>
<dbReference type="GO" id="GO:0016020">
    <property type="term" value="C:membrane"/>
    <property type="evidence" value="ECO:0007669"/>
    <property type="project" value="UniProtKB-ARBA"/>
</dbReference>
<dbReference type="Proteomes" id="UP000254230">
    <property type="component" value="Unassembled WGS sequence"/>
</dbReference>
<dbReference type="AlphaFoldDB" id="A0A378L0V0"/>
<evidence type="ECO:0000313" key="12">
    <source>
        <dbReference type="Proteomes" id="UP000254230"/>
    </source>
</evidence>
<evidence type="ECO:0000256" key="7">
    <source>
        <dbReference type="ARBA" id="ARBA00023136"/>
    </source>
</evidence>
<dbReference type="GO" id="GO:0015031">
    <property type="term" value="P:protein transport"/>
    <property type="evidence" value="ECO:0007669"/>
    <property type="project" value="UniProtKB-KW"/>
</dbReference>
<evidence type="ECO:0000256" key="2">
    <source>
        <dbReference type="ARBA" id="ARBA00022448"/>
    </source>
</evidence>
<dbReference type="Proteomes" id="UP000054639">
    <property type="component" value="Unassembled WGS sequence"/>
</dbReference>
<evidence type="ECO:0000256" key="3">
    <source>
        <dbReference type="ARBA" id="ARBA00022692"/>
    </source>
</evidence>
<dbReference type="EMBL" id="LNYR01000021">
    <property type="protein sequence ID" value="KTD49320.1"/>
    <property type="molecule type" value="Genomic_DNA"/>
</dbReference>
<keyword evidence="11" id="KW-1185">Reference proteome</keyword>
<gene>
    <name evidence="10" type="primary">tatB</name>
    <name evidence="9" type="ORF">Lqua_1772</name>
    <name evidence="10" type="ORF">NCTC12376_03256</name>
</gene>
<keyword evidence="2" id="KW-0813">Transport</keyword>
<evidence type="ECO:0000256" key="8">
    <source>
        <dbReference type="SAM" id="Phobius"/>
    </source>
</evidence>
<keyword evidence="3 8" id="KW-0812">Transmembrane</keyword>
<dbReference type="EMBL" id="UGOW01000001">
    <property type="protein sequence ID" value="STY19417.1"/>
    <property type="molecule type" value="Genomic_DNA"/>
</dbReference>
<organism evidence="10 12">
    <name type="scientific">Legionella quateirensis</name>
    <dbReference type="NCBI Taxonomy" id="45072"/>
    <lineage>
        <taxon>Bacteria</taxon>
        <taxon>Pseudomonadati</taxon>
        <taxon>Pseudomonadota</taxon>
        <taxon>Gammaproteobacteria</taxon>
        <taxon>Legionellales</taxon>
        <taxon>Legionellaceae</taxon>
        <taxon>Legionella</taxon>
    </lineage>
</organism>
<reference evidence="9 11" key="1">
    <citation type="submission" date="2015-11" db="EMBL/GenBank/DDBJ databases">
        <title>Genomic analysis of 38 Legionella species identifies large and diverse effector repertoires.</title>
        <authorList>
            <person name="Burstein D."/>
            <person name="Amaro F."/>
            <person name="Zusman T."/>
            <person name="Lifshitz Z."/>
            <person name="Cohen O."/>
            <person name="Gilbert J.A."/>
            <person name="Pupko T."/>
            <person name="Shuman H.A."/>
            <person name="Segal G."/>
        </authorList>
    </citation>
    <scope>NUCLEOTIDE SEQUENCE [LARGE SCALE GENOMIC DNA]</scope>
    <source>
        <strain evidence="9 11">ATCC 49507</strain>
    </source>
</reference>
<evidence type="ECO:0000256" key="5">
    <source>
        <dbReference type="ARBA" id="ARBA00022989"/>
    </source>
</evidence>
<keyword evidence="6" id="KW-0811">Translocation</keyword>
<comment type="subcellular location">
    <subcellularLocation>
        <location evidence="1">Membrane</location>
        <topology evidence="1">Single-pass membrane protein</topology>
    </subcellularLocation>
</comment>
<dbReference type="STRING" id="45072.Lqua_1772"/>
<keyword evidence="4" id="KW-0653">Protein transport</keyword>
<evidence type="ECO:0000313" key="10">
    <source>
        <dbReference type="EMBL" id="STY19417.1"/>
    </source>
</evidence>
<evidence type="ECO:0000256" key="1">
    <source>
        <dbReference type="ARBA" id="ARBA00004167"/>
    </source>
</evidence>
<name>A0A378L0V0_9GAMM</name>
<evidence type="ECO:0000313" key="9">
    <source>
        <dbReference type="EMBL" id="KTD49320.1"/>
    </source>
</evidence>
<evidence type="ECO:0000256" key="6">
    <source>
        <dbReference type="ARBA" id="ARBA00023010"/>
    </source>
</evidence>
<protein>
    <submittedName>
        <fullName evidence="10">Sec-independent protein translocase protein TatB</fullName>
    </submittedName>
    <submittedName>
        <fullName evidence="9">TatB protein (Twin arginine translocation)</fullName>
    </submittedName>
</protein>
<sequence length="79" mass="9015">MSSGELLLTFIVAVIVFGPSKLPMLATHLGLLMRKMNQLKAHAAEFWQQQLNEIQLQENQRKAELGDEEYKKTESKSDI</sequence>
<evidence type="ECO:0000256" key="4">
    <source>
        <dbReference type="ARBA" id="ARBA00022927"/>
    </source>
</evidence>
<dbReference type="OrthoDB" id="5653976at2"/>
<dbReference type="Pfam" id="PF02416">
    <property type="entry name" value="TatA_B_E"/>
    <property type="match status" value="1"/>
</dbReference>
<proteinExistence type="predicted"/>
<keyword evidence="7 8" id="KW-0472">Membrane</keyword>
<dbReference type="InterPro" id="IPR003369">
    <property type="entry name" value="TatA/B/E"/>
</dbReference>
<keyword evidence="5 8" id="KW-1133">Transmembrane helix</keyword>
<accession>A0A378L0V0</accession>
<evidence type="ECO:0000313" key="11">
    <source>
        <dbReference type="Proteomes" id="UP000054639"/>
    </source>
</evidence>
<reference evidence="10 12" key="2">
    <citation type="submission" date="2018-06" db="EMBL/GenBank/DDBJ databases">
        <authorList>
            <consortium name="Pathogen Informatics"/>
            <person name="Doyle S."/>
        </authorList>
    </citation>
    <scope>NUCLEOTIDE SEQUENCE [LARGE SCALE GENOMIC DNA]</scope>
    <source>
        <strain evidence="10 12">NCTC12376</strain>
    </source>
</reference>
<dbReference type="Gene3D" id="1.20.5.3310">
    <property type="match status" value="1"/>
</dbReference>